<evidence type="ECO:0000313" key="2">
    <source>
        <dbReference type="Proteomes" id="UP000070175"/>
    </source>
</evidence>
<accession>A0A133VPY7</accession>
<dbReference type="Proteomes" id="UP000070175">
    <property type="component" value="Unassembled WGS sequence"/>
</dbReference>
<reference evidence="1 2" key="1">
    <citation type="journal article" date="2016" name="Sci. Rep.">
        <title>Metabolic traits of an uncultured archaeal lineage -MSBL1- from brine pools of the Red Sea.</title>
        <authorList>
            <person name="Mwirichia R."/>
            <person name="Alam I."/>
            <person name="Rashid M."/>
            <person name="Vinu M."/>
            <person name="Ba-Alawi W."/>
            <person name="Anthony Kamau A."/>
            <person name="Kamanda Ngugi D."/>
            <person name="Goker M."/>
            <person name="Klenk H.P."/>
            <person name="Bajic V."/>
            <person name="Stingl U."/>
        </authorList>
    </citation>
    <scope>NUCLEOTIDE SEQUENCE [LARGE SCALE GENOMIC DNA]</scope>
    <source>
        <strain evidence="1">SCGC-AAA382N08</strain>
    </source>
</reference>
<gene>
    <name evidence="1" type="ORF">AKJ56_01180</name>
</gene>
<keyword evidence="2" id="KW-1185">Reference proteome</keyword>
<sequence>MIGVDKMASEEKVINHLDSAQRYIYRKAKASFEKHAKNCRHQYTGAGGEKKCSHQRGGRNCRFELCPLLKEEEKT</sequence>
<dbReference type="EMBL" id="LHYJ01000013">
    <property type="protein sequence ID" value="KXB08471.1"/>
    <property type="molecule type" value="Genomic_DNA"/>
</dbReference>
<dbReference type="AlphaFoldDB" id="A0A133VPY7"/>
<name>A0A133VPY7_9EURY</name>
<protein>
    <submittedName>
        <fullName evidence="1">Uncharacterized protein</fullName>
    </submittedName>
</protein>
<organism evidence="1 2">
    <name type="scientific">candidate division MSBL1 archaeon SCGC-AAA382N08</name>
    <dbReference type="NCBI Taxonomy" id="1698285"/>
    <lineage>
        <taxon>Archaea</taxon>
        <taxon>Methanobacteriati</taxon>
        <taxon>Methanobacteriota</taxon>
        <taxon>candidate division MSBL1</taxon>
    </lineage>
</organism>
<comment type="caution">
    <text evidence="1">The sequence shown here is derived from an EMBL/GenBank/DDBJ whole genome shotgun (WGS) entry which is preliminary data.</text>
</comment>
<proteinExistence type="predicted"/>
<evidence type="ECO:0000313" key="1">
    <source>
        <dbReference type="EMBL" id="KXB08471.1"/>
    </source>
</evidence>